<sequence>MRELRRLRASCYERVRGVPVPQPFDLPQFLASVGEHRGRRIKLILVPGLAAGDGFASGWWTKLDNEDQIYVEQDTSPLHRDAIALHEVGHMLCDHYPDEVLDTTALRQALPDLEPAALAHMFATRHSYSKIEEREAEMVASLLIERAGLGHARVDGRPFKLIDRLGEALGHPLRDERCG</sequence>
<evidence type="ECO:0000313" key="1">
    <source>
        <dbReference type="EMBL" id="PYC82573.1"/>
    </source>
</evidence>
<organism evidence="1 2">
    <name type="scientific">Streptomyces tateyamensis</name>
    <dbReference type="NCBI Taxonomy" id="565073"/>
    <lineage>
        <taxon>Bacteria</taxon>
        <taxon>Bacillati</taxon>
        <taxon>Actinomycetota</taxon>
        <taxon>Actinomycetes</taxon>
        <taxon>Kitasatosporales</taxon>
        <taxon>Streptomycetaceae</taxon>
        <taxon>Streptomyces</taxon>
    </lineage>
</organism>
<dbReference type="EMBL" id="PYBW01000030">
    <property type="protein sequence ID" value="PYC82573.1"/>
    <property type="molecule type" value="Genomic_DNA"/>
</dbReference>
<proteinExistence type="predicted"/>
<reference evidence="1 2" key="1">
    <citation type="submission" date="2018-03" db="EMBL/GenBank/DDBJ databases">
        <title>Bioinformatic expansion and discovery of thiopeptide antibiotics.</title>
        <authorList>
            <person name="Schwalen C.J."/>
            <person name="Hudson G.A."/>
            <person name="Mitchell D.A."/>
        </authorList>
    </citation>
    <scope>NUCLEOTIDE SEQUENCE [LARGE SCALE GENOMIC DNA]</scope>
    <source>
        <strain evidence="1 2">ATCC 21389</strain>
    </source>
</reference>
<evidence type="ECO:0008006" key="3">
    <source>
        <dbReference type="Google" id="ProtNLM"/>
    </source>
</evidence>
<accession>A0A2V4PC57</accession>
<dbReference type="OrthoDB" id="4144896at2"/>
<keyword evidence="2" id="KW-1185">Reference proteome</keyword>
<dbReference type="RefSeq" id="WP_110667733.1">
    <property type="nucleotide sequence ID" value="NZ_PYBW01000030.1"/>
</dbReference>
<gene>
    <name evidence="1" type="ORF">C7C46_09420</name>
</gene>
<comment type="caution">
    <text evidence="1">The sequence shown here is derived from an EMBL/GenBank/DDBJ whole genome shotgun (WGS) entry which is preliminary data.</text>
</comment>
<protein>
    <recommendedName>
        <fullName evidence="3">IrrE N-terminal-like domain-containing protein</fullName>
    </recommendedName>
</protein>
<name>A0A2V4PC57_9ACTN</name>
<evidence type="ECO:0000313" key="2">
    <source>
        <dbReference type="Proteomes" id="UP000248039"/>
    </source>
</evidence>
<dbReference type="AlphaFoldDB" id="A0A2V4PC57"/>
<dbReference type="Proteomes" id="UP000248039">
    <property type="component" value="Unassembled WGS sequence"/>
</dbReference>